<accession>A0A8H3D9G5</accession>
<reference evidence="1" key="1">
    <citation type="submission" date="2021-01" db="EMBL/GenBank/DDBJ databases">
        <authorList>
            <person name="Kaushik A."/>
        </authorList>
    </citation>
    <scope>NUCLEOTIDE SEQUENCE</scope>
    <source>
        <strain evidence="1">Type strain: AG8-Rh-89/</strain>
    </source>
</reference>
<dbReference type="EMBL" id="CAJMWZ010006165">
    <property type="protein sequence ID" value="CAE6516940.1"/>
    <property type="molecule type" value="Genomic_DNA"/>
</dbReference>
<evidence type="ECO:0000313" key="1">
    <source>
        <dbReference type="EMBL" id="CAE6516940.1"/>
    </source>
</evidence>
<protein>
    <submittedName>
        <fullName evidence="1">Uncharacterized protein</fullName>
    </submittedName>
</protein>
<organism evidence="1 2">
    <name type="scientific">Rhizoctonia solani</name>
    <dbReference type="NCBI Taxonomy" id="456999"/>
    <lineage>
        <taxon>Eukaryota</taxon>
        <taxon>Fungi</taxon>
        <taxon>Dikarya</taxon>
        <taxon>Basidiomycota</taxon>
        <taxon>Agaricomycotina</taxon>
        <taxon>Agaricomycetes</taxon>
        <taxon>Cantharellales</taxon>
        <taxon>Ceratobasidiaceae</taxon>
        <taxon>Rhizoctonia</taxon>
    </lineage>
</organism>
<sequence length="224" mass="25860">MPTFAGYIMTPEHQLEWLRRQNPEIKADENYIPVAKLLFEFIHKHDILRMFKIKYIPLPGPRDTYEINGNLNPKRLGFMFVRRTCTHDFKVWIPKREIPGVASDSLAGKLLKKWGLVTSDWVVLHVPANDSFATSWALFDLLITGSRNLRNAHLFLNVLSRADFRNFVVVIPPLPDLTIPKSDIKIGRQSIVQVSKVSVFPIMHIFEVESINDAYFALPNSRHK</sequence>
<evidence type="ECO:0000313" key="2">
    <source>
        <dbReference type="Proteomes" id="UP000663850"/>
    </source>
</evidence>
<dbReference type="AlphaFoldDB" id="A0A8H3D9G5"/>
<gene>
    <name evidence="1" type="ORF">RDB_LOCUS113341</name>
</gene>
<comment type="caution">
    <text evidence="1">The sequence shown here is derived from an EMBL/GenBank/DDBJ whole genome shotgun (WGS) entry which is preliminary data.</text>
</comment>
<proteinExistence type="predicted"/>
<dbReference type="Proteomes" id="UP000663850">
    <property type="component" value="Unassembled WGS sequence"/>
</dbReference>
<name>A0A8H3D9G5_9AGAM</name>